<evidence type="ECO:0000313" key="1">
    <source>
        <dbReference type="EMBL" id="EJZ83132.1"/>
    </source>
</evidence>
<evidence type="ECO:0008006" key="3">
    <source>
        <dbReference type="Google" id="ProtNLM"/>
    </source>
</evidence>
<dbReference type="AlphaFoldDB" id="K0YHY9"/>
<accession>K0YHY9</accession>
<dbReference type="PANTHER" id="PTHR35788:SF1">
    <property type="entry name" value="EXPORTED PROTEIN"/>
    <property type="match status" value="1"/>
</dbReference>
<comment type="caution">
    <text evidence="1">The sequence shown here is derived from an EMBL/GenBank/DDBJ whole genome shotgun (WGS) entry which is preliminary data.</text>
</comment>
<dbReference type="InParanoid" id="K0YHY9"/>
<organism evidence="1 2">
    <name type="scientific">Slackia piriformis YIT 12062</name>
    <dbReference type="NCBI Taxonomy" id="742818"/>
    <lineage>
        <taxon>Bacteria</taxon>
        <taxon>Bacillati</taxon>
        <taxon>Actinomycetota</taxon>
        <taxon>Coriobacteriia</taxon>
        <taxon>Eggerthellales</taxon>
        <taxon>Eggerthellaceae</taxon>
        <taxon>Slackia</taxon>
    </lineage>
</organism>
<name>K0YHY9_9ACTN</name>
<dbReference type="EMBL" id="ADMD01000009">
    <property type="protein sequence ID" value="EJZ83132.1"/>
    <property type="molecule type" value="Genomic_DNA"/>
</dbReference>
<dbReference type="HOGENOM" id="CLU_072547_1_0_11"/>
<dbReference type="RefSeq" id="WP_009139830.1">
    <property type="nucleotide sequence ID" value="NZ_JH815199.1"/>
</dbReference>
<keyword evidence="2" id="KW-1185">Reference proteome</keyword>
<dbReference type="InterPro" id="IPR007391">
    <property type="entry name" value="Vancomycin_resist_VanW"/>
</dbReference>
<dbReference type="InterPro" id="IPR052913">
    <property type="entry name" value="Glycopeptide_resist_protein"/>
</dbReference>
<dbReference type="eggNOG" id="COG2720">
    <property type="taxonomic scope" value="Bacteria"/>
</dbReference>
<sequence length="277" mass="31569">MADKKRVRFCDINPVTYAISVKKEIAKRHIENARSSERFATARCEEKLPVVLSHKSNILIKTGKGVDPVLQRNKVVNLKIASEPMNGLVIHPGETFSFFKLTGKITPKKGYKAGRVIQGGKLVPDVGGGLCNLANTIHLLVLDSPLDVTEFHTHSDALAPDHGKRVPMSAGTSVGYNYVDFRFKNNTDQDFQLLIWFDEERMYGELRCEKEIPLAYEIVEEDHHFEKEGEDYYRVSKIYRDVKDKSTGAFVRRDLIWDNRSKVMFDPSEIPADQIRE</sequence>
<gene>
    <name evidence="1" type="ORF">HMPREF9451_01649</name>
</gene>
<protein>
    <recommendedName>
        <fullName evidence="3">Vancomycin resistance protein</fullName>
    </recommendedName>
</protein>
<evidence type="ECO:0000313" key="2">
    <source>
        <dbReference type="Proteomes" id="UP000006069"/>
    </source>
</evidence>
<dbReference type="Proteomes" id="UP000006069">
    <property type="component" value="Unassembled WGS sequence"/>
</dbReference>
<proteinExistence type="predicted"/>
<reference evidence="1 2" key="1">
    <citation type="submission" date="2012-08" db="EMBL/GenBank/DDBJ databases">
        <title>The Genome Sequence of Slackia piriformis YIT 12062.</title>
        <authorList>
            <consortium name="The Broad Institute Genome Sequencing Platform"/>
            <person name="Earl A."/>
            <person name="Ward D."/>
            <person name="Feldgarden M."/>
            <person name="Gevers D."/>
            <person name="Morotomi M."/>
            <person name="Walker B."/>
            <person name="Young S.K."/>
            <person name="Zeng Q."/>
            <person name="Gargeya S."/>
            <person name="Fitzgerald M."/>
            <person name="Haas B."/>
            <person name="Abouelleil A."/>
            <person name="Alvarado L."/>
            <person name="Arachchi H.M."/>
            <person name="Berlin A.M."/>
            <person name="Chapman S.B."/>
            <person name="Goldberg J."/>
            <person name="Griggs A."/>
            <person name="Gujja S."/>
            <person name="Hansen M."/>
            <person name="Howarth C."/>
            <person name="Imamovic A."/>
            <person name="Larimer J."/>
            <person name="McCowen C."/>
            <person name="Montmayeur A."/>
            <person name="Murphy C."/>
            <person name="Neiman D."/>
            <person name="Pearson M."/>
            <person name="Priest M."/>
            <person name="Roberts A."/>
            <person name="Saif S."/>
            <person name="Shea T."/>
            <person name="Sisk P."/>
            <person name="Sykes S."/>
            <person name="Wortman J."/>
            <person name="Nusbaum C."/>
            <person name="Birren B."/>
        </authorList>
    </citation>
    <scope>NUCLEOTIDE SEQUENCE [LARGE SCALE GENOMIC DNA]</scope>
    <source>
        <strain evidence="1 2">YIT 12062</strain>
    </source>
</reference>
<dbReference type="PATRIC" id="fig|742818.3.peg.1732"/>
<dbReference type="Pfam" id="PF04294">
    <property type="entry name" value="VanW"/>
    <property type="match status" value="1"/>
</dbReference>
<dbReference type="OrthoDB" id="9813301at2"/>
<dbReference type="PANTHER" id="PTHR35788">
    <property type="entry name" value="EXPORTED PROTEIN-RELATED"/>
    <property type="match status" value="1"/>
</dbReference>